<accession>A0A916QCX0</accession>
<dbReference type="EMBL" id="BLYI01000062">
    <property type="protein sequence ID" value="GFO86343.1"/>
    <property type="molecule type" value="Genomic_DNA"/>
</dbReference>
<evidence type="ECO:0000313" key="3">
    <source>
        <dbReference type="EMBL" id="GFO86343.1"/>
    </source>
</evidence>
<dbReference type="PANTHER" id="PTHR35789:SF1">
    <property type="entry name" value="SPORE GERMINATION PROTEIN B3"/>
    <property type="match status" value="1"/>
</dbReference>
<feature type="chain" id="PRO_5038974717" description="Spore germination protein N-terminal domain-containing protein" evidence="1">
    <location>
        <begin position="22"/>
        <end position="182"/>
    </location>
</feature>
<sequence>MRRNSKWLVCLLLCLLTAVMGGCGDRKDIEDSSYILAMGFEKINDKYLVRYSYGDFDGEKSNSGTKVPSRSITFLADSFADANKKWGQYQRKKLNFGHLKVVIFGNGEKDPAVIRELLSHPQIAKSVFVLETEKTLREVFAAEEKIPVSFGEYMVEAVENSEKISSPKKFTLGRVYMEDEKQ</sequence>
<dbReference type="PANTHER" id="PTHR35789">
    <property type="entry name" value="SPORE GERMINATION PROTEIN B3"/>
    <property type="match status" value="1"/>
</dbReference>
<keyword evidence="4" id="KW-1185">Reference proteome</keyword>
<dbReference type="GO" id="GO:0016020">
    <property type="term" value="C:membrane"/>
    <property type="evidence" value="ECO:0007669"/>
    <property type="project" value="InterPro"/>
</dbReference>
<evidence type="ECO:0000256" key="1">
    <source>
        <dbReference type="SAM" id="SignalP"/>
    </source>
</evidence>
<dbReference type="Proteomes" id="UP000613208">
    <property type="component" value="Unassembled WGS sequence"/>
</dbReference>
<dbReference type="InterPro" id="IPR008844">
    <property type="entry name" value="Spore_GerAC-like"/>
</dbReference>
<gene>
    <name evidence="3" type="ORF">ANBU17_26900</name>
</gene>
<comment type="caution">
    <text evidence="3">The sequence shown here is derived from an EMBL/GenBank/DDBJ whole genome shotgun (WGS) entry which is preliminary data.</text>
</comment>
<evidence type="ECO:0000313" key="4">
    <source>
        <dbReference type="Proteomes" id="UP000613208"/>
    </source>
</evidence>
<dbReference type="GO" id="GO:0009847">
    <property type="term" value="P:spore germination"/>
    <property type="evidence" value="ECO:0007669"/>
    <property type="project" value="InterPro"/>
</dbReference>
<dbReference type="AlphaFoldDB" id="A0A916QCX0"/>
<dbReference type="Pfam" id="PF25198">
    <property type="entry name" value="Spore_GerAC_N"/>
    <property type="match status" value="1"/>
</dbReference>
<name>A0A916QCX0_9FIRM</name>
<evidence type="ECO:0000259" key="2">
    <source>
        <dbReference type="Pfam" id="PF25198"/>
    </source>
</evidence>
<reference evidence="3" key="1">
    <citation type="submission" date="2020-06" db="EMBL/GenBank/DDBJ databases">
        <title>Characterization of fructooligosaccharide metabolism and fructooligosaccharide-degrading enzymes in human commensal butyrate producers.</title>
        <authorList>
            <person name="Tanno H."/>
            <person name="Fujii T."/>
            <person name="Hirano K."/>
            <person name="Maeno S."/>
            <person name="Tonozuka T."/>
            <person name="Sakamoto M."/>
            <person name="Ohkuma M."/>
            <person name="Tochio T."/>
            <person name="Endo A."/>
        </authorList>
    </citation>
    <scope>NUCLEOTIDE SEQUENCE</scope>
    <source>
        <strain evidence="3">JCM 17466</strain>
    </source>
</reference>
<organism evidence="3 4">
    <name type="scientific">Anaerostipes butyraticus</name>
    <dbReference type="NCBI Taxonomy" id="645466"/>
    <lineage>
        <taxon>Bacteria</taxon>
        <taxon>Bacillati</taxon>
        <taxon>Bacillota</taxon>
        <taxon>Clostridia</taxon>
        <taxon>Lachnospirales</taxon>
        <taxon>Lachnospiraceae</taxon>
        <taxon>Anaerostipes</taxon>
    </lineage>
</organism>
<dbReference type="InterPro" id="IPR057336">
    <property type="entry name" value="GerAC_N"/>
</dbReference>
<dbReference type="RefSeq" id="WP_201311998.1">
    <property type="nucleotide sequence ID" value="NZ_BLYI01000062.1"/>
</dbReference>
<dbReference type="PROSITE" id="PS51257">
    <property type="entry name" value="PROKAR_LIPOPROTEIN"/>
    <property type="match status" value="1"/>
</dbReference>
<proteinExistence type="predicted"/>
<protein>
    <recommendedName>
        <fullName evidence="2">Spore germination protein N-terminal domain-containing protein</fullName>
    </recommendedName>
</protein>
<feature type="domain" description="Spore germination protein N-terminal" evidence="2">
    <location>
        <begin position="25"/>
        <end position="176"/>
    </location>
</feature>
<feature type="signal peptide" evidence="1">
    <location>
        <begin position="1"/>
        <end position="21"/>
    </location>
</feature>
<keyword evidence="1" id="KW-0732">Signal</keyword>